<evidence type="ECO:0000259" key="2">
    <source>
        <dbReference type="Pfam" id="PF24739"/>
    </source>
</evidence>
<accession>A0ABW9ST09</accession>
<evidence type="ECO:0000259" key="1">
    <source>
        <dbReference type="Pfam" id="PF24736"/>
    </source>
</evidence>
<dbReference type="Pfam" id="PF24736">
    <property type="entry name" value="DUF7687"/>
    <property type="match status" value="1"/>
</dbReference>
<dbReference type="RefSeq" id="WP_155436644.1">
    <property type="nucleotide sequence ID" value="NZ_JBHLXK010000008.1"/>
</dbReference>
<comment type="caution">
    <text evidence="3">The sequence shown here is derived from an EMBL/GenBank/DDBJ whole genome shotgun (WGS) entry which is preliminary data.</text>
</comment>
<sequence>MQANPRFLNQPRKFWAHVKLLSQLIGYTDRSTRTIRQYSPQEIYSAYNNVGLSTSWMGTNTQPSQELIDLVHYSQYRADVLTNQVQHNLMNKDQAELLFTQLYNQFRPICPIPMNKQKGDMKNFNFFTGIVNILIHEAIGRGQCNFDPRELIVVTKQDEPLRTLSRRVDGAYPGILNPKAIWEIKEYYYTTTFGSRVADGVYETLLDGLELQELQDNEGIHVKHYLFVDAYKTWWEDGRSYLCRMIDMIHMGLVDEVIFGREAVQRIPEIVKDWR</sequence>
<dbReference type="Proteomes" id="UP000735592">
    <property type="component" value="Unassembled WGS sequence"/>
</dbReference>
<feature type="domain" description="DUF7687" evidence="1">
    <location>
        <begin position="90"/>
        <end position="274"/>
    </location>
</feature>
<organism evidence="3 4">
    <name type="scientific">Pseudoduganella danionis</name>
    <dbReference type="NCBI Taxonomy" id="1890295"/>
    <lineage>
        <taxon>Bacteria</taxon>
        <taxon>Pseudomonadati</taxon>
        <taxon>Pseudomonadota</taxon>
        <taxon>Betaproteobacteria</taxon>
        <taxon>Burkholderiales</taxon>
        <taxon>Oxalobacteraceae</taxon>
        <taxon>Telluria group</taxon>
        <taxon>Pseudoduganella</taxon>
    </lineage>
</organism>
<dbReference type="InterPro" id="IPR056104">
    <property type="entry name" value="DUF7687"/>
</dbReference>
<dbReference type="EMBL" id="WNKW01000009">
    <property type="protein sequence ID" value="MTW35306.1"/>
    <property type="molecule type" value="Genomic_DNA"/>
</dbReference>
<evidence type="ECO:0008006" key="5">
    <source>
        <dbReference type="Google" id="ProtNLM"/>
    </source>
</evidence>
<proteinExistence type="predicted"/>
<dbReference type="InterPro" id="IPR056107">
    <property type="entry name" value="DUF7690"/>
</dbReference>
<name>A0ABW9ST09_9BURK</name>
<reference evidence="3 4" key="1">
    <citation type="submission" date="2019-11" db="EMBL/GenBank/DDBJ databases">
        <title>Type strains purchased from KCTC, JCM and DSMZ.</title>
        <authorList>
            <person name="Lu H."/>
        </authorList>
    </citation>
    <scope>NUCLEOTIDE SEQUENCE [LARGE SCALE GENOMIC DNA]</scope>
    <source>
        <strain evidence="3 4">DSM 103461</strain>
    </source>
</reference>
<protein>
    <recommendedName>
        <fullName evidence="5">Restriction endonuclease</fullName>
    </recommendedName>
</protein>
<feature type="domain" description="DUF7690" evidence="2">
    <location>
        <begin position="1"/>
        <end position="84"/>
    </location>
</feature>
<evidence type="ECO:0000313" key="4">
    <source>
        <dbReference type="Proteomes" id="UP000735592"/>
    </source>
</evidence>
<keyword evidence="4" id="KW-1185">Reference proteome</keyword>
<dbReference type="Pfam" id="PF24739">
    <property type="entry name" value="DUF7690"/>
    <property type="match status" value="1"/>
</dbReference>
<evidence type="ECO:0000313" key="3">
    <source>
        <dbReference type="EMBL" id="MTW35306.1"/>
    </source>
</evidence>
<gene>
    <name evidence="3" type="ORF">GM655_21135</name>
</gene>